<organism evidence="1 2">
    <name type="scientific">Mesorhizobium delmotii</name>
    <dbReference type="NCBI Taxonomy" id="1631247"/>
    <lineage>
        <taxon>Bacteria</taxon>
        <taxon>Pseudomonadati</taxon>
        <taxon>Pseudomonadota</taxon>
        <taxon>Alphaproteobacteria</taxon>
        <taxon>Hyphomicrobiales</taxon>
        <taxon>Phyllobacteriaceae</taxon>
        <taxon>Mesorhizobium</taxon>
    </lineage>
</organism>
<gene>
    <name evidence="1" type="ORF">BQ8482_410001</name>
</gene>
<dbReference type="EMBL" id="FUIG01000050">
    <property type="protein sequence ID" value="SJM34345.1"/>
    <property type="molecule type" value="Genomic_DNA"/>
</dbReference>
<proteinExistence type="predicted"/>
<dbReference type="Proteomes" id="UP000245698">
    <property type="component" value="Unassembled WGS sequence"/>
</dbReference>
<dbReference type="AlphaFoldDB" id="A0A2P9ATB1"/>
<sequence length="62" mass="6452">MMLTFIVFTFGSLLVAVQIAGGQMTPRIMAATLLRDNAIRFSVGARSASASAEHGRPAASSP</sequence>
<keyword evidence="2" id="KW-1185">Reference proteome</keyword>
<name>A0A2P9ATB1_9HYPH</name>
<reference evidence="2" key="1">
    <citation type="submission" date="2016-12" db="EMBL/GenBank/DDBJ databases">
        <authorList>
            <person name="Brunel B."/>
        </authorList>
    </citation>
    <scope>NUCLEOTIDE SEQUENCE [LARGE SCALE GENOMIC DNA]</scope>
</reference>
<evidence type="ECO:0000313" key="1">
    <source>
        <dbReference type="EMBL" id="SJM34345.1"/>
    </source>
</evidence>
<protein>
    <submittedName>
        <fullName evidence="1">Uncharacterized protein</fullName>
    </submittedName>
</protein>
<evidence type="ECO:0000313" key="2">
    <source>
        <dbReference type="Proteomes" id="UP000245698"/>
    </source>
</evidence>
<accession>A0A2P9ATB1</accession>